<evidence type="ECO:0000256" key="5">
    <source>
        <dbReference type="ARBA" id="ARBA00023136"/>
    </source>
</evidence>
<dbReference type="GO" id="GO:0012505">
    <property type="term" value="C:endomembrane system"/>
    <property type="evidence" value="ECO:0007669"/>
    <property type="project" value="UniProtKB-SubCell"/>
</dbReference>
<feature type="transmembrane region" description="Helical" evidence="6">
    <location>
        <begin position="197"/>
        <end position="216"/>
    </location>
</feature>
<evidence type="ECO:0000256" key="6">
    <source>
        <dbReference type="SAM" id="Phobius"/>
    </source>
</evidence>
<dbReference type="Proteomes" id="UP001142055">
    <property type="component" value="Chromosome 1"/>
</dbReference>
<keyword evidence="3 6" id="KW-0812">Transmembrane</keyword>
<evidence type="ECO:0000256" key="4">
    <source>
        <dbReference type="ARBA" id="ARBA00022989"/>
    </source>
</evidence>
<dbReference type="InterPro" id="IPR019402">
    <property type="entry name" value="CWH43_N"/>
</dbReference>
<name>A0A9Q0RRD5_BLOTA</name>
<dbReference type="AlphaFoldDB" id="A0A9Q0RRD5"/>
<keyword evidence="9" id="KW-1185">Reference proteome</keyword>
<evidence type="ECO:0000313" key="9">
    <source>
        <dbReference type="Proteomes" id="UP001142055"/>
    </source>
</evidence>
<dbReference type="EMBL" id="JAPWDV010000001">
    <property type="protein sequence ID" value="KAJ6223704.1"/>
    <property type="molecule type" value="Genomic_DNA"/>
</dbReference>
<evidence type="ECO:0000259" key="7">
    <source>
        <dbReference type="Pfam" id="PF10277"/>
    </source>
</evidence>
<comment type="subcellular location">
    <subcellularLocation>
        <location evidence="1">Endomembrane system</location>
        <topology evidence="1">Multi-pass membrane protein</topology>
    </subcellularLocation>
</comment>
<sequence length="374" mass="42194">MWIYKGSKDCCNGVRNFNWVLVPPIAFSLTVPYFIFSCYIQGALNSHYNGLFPLVSDTGNYIPEAANFSVIITGIGLFFLLSAITRFFQHRALLRPRFRFVQMVKEARARQKLTFNEIFLACCCGLGDNPNVGANDSNTSLISVGVGGGGGGSGGGPKVDAPVNFAFDHRLSNVREHLPTEMLSKYNRLQRIIKTQLILGIIICLAAIGTGAFRFADSLLIHNAVASGVFMASPLYMAFDLYLSWYFCDFALSRSVLAKRAFINVVSVFFVILFGSTMSVLTTSGMEKFMNPRYRLFWPANAPLYYLRMVNAFAEWAFLLTLSPYVATFVSEFQRLKFRKLRLNYNWVREPGEVDYKQFWWHPAVPSDFSVIQV</sequence>
<feature type="transmembrane region" description="Helical" evidence="6">
    <location>
        <begin position="305"/>
        <end position="330"/>
    </location>
</feature>
<dbReference type="InterPro" id="IPR050911">
    <property type="entry name" value="DRAM/TMEM150_Autophagy_Mod"/>
</dbReference>
<evidence type="ECO:0000256" key="3">
    <source>
        <dbReference type="ARBA" id="ARBA00022692"/>
    </source>
</evidence>
<dbReference type="PANTHER" id="PTHR21324">
    <property type="entry name" value="FASTING-INDUCIBLE INTEGRAL MEMBRANE PROTEIN TM6P1-RELATED"/>
    <property type="match status" value="1"/>
</dbReference>
<dbReference type="PANTHER" id="PTHR21324:SF2">
    <property type="entry name" value="EG:22E5.9 PROTEIN"/>
    <property type="match status" value="1"/>
</dbReference>
<comment type="similarity">
    <text evidence="2">Belongs to the DRAM/TMEM150 family.</text>
</comment>
<keyword evidence="5 6" id="KW-0472">Membrane</keyword>
<feature type="transmembrane region" description="Helical" evidence="6">
    <location>
        <begin position="228"/>
        <end position="249"/>
    </location>
</feature>
<evidence type="ECO:0000256" key="2">
    <source>
        <dbReference type="ARBA" id="ARBA00006565"/>
    </source>
</evidence>
<accession>A0A9Q0RRD5</accession>
<gene>
    <name evidence="8" type="ORF">RDWZM_002249</name>
</gene>
<evidence type="ECO:0000256" key="1">
    <source>
        <dbReference type="ARBA" id="ARBA00004127"/>
    </source>
</evidence>
<feature type="domain" description="CWH43-like N-terminal" evidence="7">
    <location>
        <begin position="19"/>
        <end position="335"/>
    </location>
</feature>
<reference evidence="8" key="1">
    <citation type="submission" date="2022-12" db="EMBL/GenBank/DDBJ databases">
        <title>Genome assemblies of Blomia tropicalis.</title>
        <authorList>
            <person name="Cui Y."/>
        </authorList>
    </citation>
    <scope>NUCLEOTIDE SEQUENCE</scope>
    <source>
        <tissue evidence="8">Adult mites</tissue>
    </source>
</reference>
<protein>
    <recommendedName>
        <fullName evidence="7">CWH43-like N-terminal domain-containing protein</fullName>
    </recommendedName>
</protein>
<feature type="transmembrane region" description="Helical" evidence="6">
    <location>
        <begin position="65"/>
        <end position="88"/>
    </location>
</feature>
<comment type="caution">
    <text evidence="8">The sequence shown here is derived from an EMBL/GenBank/DDBJ whole genome shotgun (WGS) entry which is preliminary data.</text>
</comment>
<proteinExistence type="inferred from homology"/>
<organism evidence="8 9">
    <name type="scientific">Blomia tropicalis</name>
    <name type="common">Mite</name>
    <dbReference type="NCBI Taxonomy" id="40697"/>
    <lineage>
        <taxon>Eukaryota</taxon>
        <taxon>Metazoa</taxon>
        <taxon>Ecdysozoa</taxon>
        <taxon>Arthropoda</taxon>
        <taxon>Chelicerata</taxon>
        <taxon>Arachnida</taxon>
        <taxon>Acari</taxon>
        <taxon>Acariformes</taxon>
        <taxon>Sarcoptiformes</taxon>
        <taxon>Astigmata</taxon>
        <taxon>Glycyphagoidea</taxon>
        <taxon>Echimyopodidae</taxon>
        <taxon>Blomia</taxon>
    </lineage>
</organism>
<dbReference type="Pfam" id="PF10277">
    <property type="entry name" value="Frag1"/>
    <property type="match status" value="1"/>
</dbReference>
<feature type="transmembrane region" description="Helical" evidence="6">
    <location>
        <begin position="261"/>
        <end position="285"/>
    </location>
</feature>
<feature type="transmembrane region" description="Helical" evidence="6">
    <location>
        <begin position="21"/>
        <end position="45"/>
    </location>
</feature>
<keyword evidence="4 6" id="KW-1133">Transmembrane helix</keyword>
<evidence type="ECO:0000313" key="8">
    <source>
        <dbReference type="EMBL" id="KAJ6223704.1"/>
    </source>
</evidence>